<dbReference type="EMBL" id="BMIP01000021">
    <property type="protein sequence ID" value="GGD85194.1"/>
    <property type="molecule type" value="Genomic_DNA"/>
</dbReference>
<dbReference type="OrthoDB" id="7502743at2"/>
<dbReference type="RefSeq" id="WP_066770599.1">
    <property type="nucleotide sequence ID" value="NZ_BMIP01000021.1"/>
</dbReference>
<evidence type="ECO:0000313" key="2">
    <source>
        <dbReference type="Proteomes" id="UP000612349"/>
    </source>
</evidence>
<evidence type="ECO:0000313" key="1">
    <source>
        <dbReference type="EMBL" id="GGD85194.1"/>
    </source>
</evidence>
<proteinExistence type="predicted"/>
<protein>
    <recommendedName>
        <fullName evidence="3">Anti-sigma factor</fullName>
    </recommendedName>
</protein>
<reference evidence="1" key="2">
    <citation type="submission" date="2020-09" db="EMBL/GenBank/DDBJ databases">
        <authorList>
            <person name="Sun Q."/>
            <person name="Zhou Y."/>
        </authorList>
    </citation>
    <scope>NUCLEOTIDE SEQUENCE</scope>
    <source>
        <strain evidence="1">CGMCC 1.15360</strain>
    </source>
</reference>
<comment type="caution">
    <text evidence="1">The sequence shown here is derived from an EMBL/GenBank/DDBJ whole genome shotgun (WGS) entry which is preliminary data.</text>
</comment>
<reference evidence="1" key="1">
    <citation type="journal article" date="2014" name="Int. J. Syst. Evol. Microbiol.">
        <title>Complete genome sequence of Corynebacterium casei LMG S-19264T (=DSM 44701T), isolated from a smear-ripened cheese.</title>
        <authorList>
            <consortium name="US DOE Joint Genome Institute (JGI-PGF)"/>
            <person name="Walter F."/>
            <person name="Albersmeier A."/>
            <person name="Kalinowski J."/>
            <person name="Ruckert C."/>
        </authorList>
    </citation>
    <scope>NUCLEOTIDE SEQUENCE</scope>
    <source>
        <strain evidence="1">CGMCC 1.15360</strain>
    </source>
</reference>
<accession>A0A917DZH1</accession>
<gene>
    <name evidence="1" type="ORF">GCM10010990_39000</name>
</gene>
<organism evidence="1 2">
    <name type="scientific">Croceicoccus mobilis</name>
    <dbReference type="NCBI Taxonomy" id="1703339"/>
    <lineage>
        <taxon>Bacteria</taxon>
        <taxon>Pseudomonadati</taxon>
        <taxon>Pseudomonadota</taxon>
        <taxon>Alphaproteobacteria</taxon>
        <taxon>Sphingomonadales</taxon>
        <taxon>Erythrobacteraceae</taxon>
        <taxon>Croceicoccus</taxon>
    </lineage>
</organism>
<name>A0A917DZH1_9SPHN</name>
<dbReference type="AlphaFoldDB" id="A0A917DZH1"/>
<evidence type="ECO:0008006" key="3">
    <source>
        <dbReference type="Google" id="ProtNLM"/>
    </source>
</evidence>
<keyword evidence="2" id="KW-1185">Reference proteome</keyword>
<dbReference type="Proteomes" id="UP000612349">
    <property type="component" value="Unassembled WGS sequence"/>
</dbReference>
<sequence length="239" mass="25313">MTVTPEEIAAFADGELTGERKAAVEAAMLADPDIARRIEGHKSLKAMLSTHYAPVAAEPVPDRLVAMLAKPKADVVDLTAERTQRPTASSRHFSRWGWVAGPALAASLVLAVTWSTPDSGGEDFADAQLAGVLDTALAGQQSASADTRILLSFRNGAGEYCRAFNGSAASGIACREKQGWKLEQIGNGQTGAREAGRESDYRMAGTKDQAILQQAQDMSDGPALDAAAEERAMARNWLN</sequence>